<accession>A0ABP8P0M9</accession>
<gene>
    <name evidence="2" type="ORF">GCM10023094_18710</name>
</gene>
<dbReference type="EMBL" id="BAABFB010000029">
    <property type="protein sequence ID" value="GAA4477143.1"/>
    <property type="molecule type" value="Genomic_DNA"/>
</dbReference>
<evidence type="ECO:0000256" key="1">
    <source>
        <dbReference type="SAM" id="MobiDB-lite"/>
    </source>
</evidence>
<organism evidence="2 3">
    <name type="scientific">Rhodococcus olei</name>
    <dbReference type="NCBI Taxonomy" id="2161675"/>
    <lineage>
        <taxon>Bacteria</taxon>
        <taxon>Bacillati</taxon>
        <taxon>Actinomycetota</taxon>
        <taxon>Actinomycetes</taxon>
        <taxon>Mycobacteriales</taxon>
        <taxon>Nocardiaceae</taxon>
        <taxon>Rhodococcus</taxon>
    </lineage>
</organism>
<name>A0ABP8P0M9_9NOCA</name>
<feature type="region of interest" description="Disordered" evidence="1">
    <location>
        <begin position="42"/>
        <end position="71"/>
    </location>
</feature>
<sequence length="71" mass="7075">MPDHAAAVLGVGGDRLDLHVGVGNPGQVLEVALGVAHDDDRVGALTGQSGLPNRRAGGSPGRHPDAGGWGY</sequence>
<comment type="caution">
    <text evidence="2">The sequence shown here is derived from an EMBL/GenBank/DDBJ whole genome shotgun (WGS) entry which is preliminary data.</text>
</comment>
<reference evidence="3" key="1">
    <citation type="journal article" date="2019" name="Int. J. Syst. Evol. Microbiol.">
        <title>The Global Catalogue of Microorganisms (GCM) 10K type strain sequencing project: providing services to taxonomists for standard genome sequencing and annotation.</title>
        <authorList>
            <consortium name="The Broad Institute Genomics Platform"/>
            <consortium name="The Broad Institute Genome Sequencing Center for Infectious Disease"/>
            <person name="Wu L."/>
            <person name="Ma J."/>
        </authorList>
    </citation>
    <scope>NUCLEOTIDE SEQUENCE [LARGE SCALE GENOMIC DNA]</scope>
    <source>
        <strain evidence="3">JCM 32206</strain>
    </source>
</reference>
<dbReference type="Proteomes" id="UP001501183">
    <property type="component" value="Unassembled WGS sequence"/>
</dbReference>
<keyword evidence="3" id="KW-1185">Reference proteome</keyword>
<proteinExistence type="predicted"/>
<evidence type="ECO:0000313" key="3">
    <source>
        <dbReference type="Proteomes" id="UP001501183"/>
    </source>
</evidence>
<protein>
    <submittedName>
        <fullName evidence="2">Uncharacterized protein</fullName>
    </submittedName>
</protein>
<evidence type="ECO:0000313" key="2">
    <source>
        <dbReference type="EMBL" id="GAA4477143.1"/>
    </source>
</evidence>